<reference evidence="3" key="1">
    <citation type="submission" date="2017-09" db="EMBL/GenBank/DDBJ databases">
        <title>Depth-based differentiation of microbial function through sediment-hosted aquifers and enrichment of novel symbionts in the deep terrestrial subsurface.</title>
        <authorList>
            <person name="Probst A.J."/>
            <person name="Ladd B."/>
            <person name="Jarett J.K."/>
            <person name="Geller-Mcgrath D.E."/>
            <person name="Sieber C.M.K."/>
            <person name="Emerson J.B."/>
            <person name="Anantharaman K."/>
            <person name="Thomas B.C."/>
            <person name="Malmstrom R."/>
            <person name="Stieglmeier M."/>
            <person name="Klingl A."/>
            <person name="Woyke T."/>
            <person name="Ryan C.M."/>
            <person name="Banfield J.F."/>
        </authorList>
    </citation>
    <scope>NUCLEOTIDE SEQUENCE [LARGE SCALE GENOMIC DNA]</scope>
</reference>
<dbReference type="Gene3D" id="3.40.50.720">
    <property type="entry name" value="NAD(P)-binding Rossmann-like Domain"/>
    <property type="match status" value="1"/>
</dbReference>
<keyword evidence="1" id="KW-1133">Transmembrane helix</keyword>
<dbReference type="EMBL" id="PFAF01000042">
    <property type="protein sequence ID" value="PIR98949.1"/>
    <property type="molecule type" value="Genomic_DNA"/>
</dbReference>
<dbReference type="SUPFAM" id="SSF51735">
    <property type="entry name" value="NAD(P)-binding Rossmann-fold domains"/>
    <property type="match status" value="1"/>
</dbReference>
<feature type="transmembrane region" description="Helical" evidence="1">
    <location>
        <begin position="309"/>
        <end position="331"/>
    </location>
</feature>
<comment type="caution">
    <text evidence="2">The sequence shown here is derived from an EMBL/GenBank/DDBJ whole genome shotgun (WGS) entry which is preliminary data.</text>
</comment>
<evidence type="ECO:0000313" key="2">
    <source>
        <dbReference type="EMBL" id="PIR98949.1"/>
    </source>
</evidence>
<evidence type="ECO:0000313" key="3">
    <source>
        <dbReference type="Proteomes" id="UP000230796"/>
    </source>
</evidence>
<dbReference type="InterPro" id="IPR025101">
    <property type="entry name" value="DUF4012"/>
</dbReference>
<organism evidence="2 3">
    <name type="scientific">Candidatus Collierbacteria bacterium CG10_big_fil_rev_8_21_14_0_10_44_9</name>
    <dbReference type="NCBI Taxonomy" id="1974535"/>
    <lineage>
        <taxon>Bacteria</taxon>
        <taxon>Candidatus Collieribacteriota</taxon>
    </lineage>
</organism>
<keyword evidence="1" id="KW-0812">Transmembrane</keyword>
<dbReference type="Pfam" id="PF13196">
    <property type="entry name" value="DUF4012"/>
    <property type="match status" value="1"/>
</dbReference>
<protein>
    <recommendedName>
        <fullName evidence="4">DUF4012 domain-containing protein</fullName>
    </recommendedName>
</protein>
<dbReference type="Proteomes" id="UP000230796">
    <property type="component" value="Unassembled WGS sequence"/>
</dbReference>
<sequence>MGQKKYTVETRELSVILFAGPNILASKLIQLFLSSGIYSIQTDNLSELAGIRKNHDLDYLVIFEDHLTPGQEEILQSLINSGETQLILIKHLDSSHKITNLKSVSKIIIYSDYLCEDELGSATLSTWLEEIISSQNITLPGDGLAELSLLGIDDLTSLISKIIIRPNGRGEKYLVGNPEPTSLLNLAYLIRTNIPFKINLKFGKKPQGNTPTFEPASFLKTLNNLNYQLLEDTTGILIKYLKTHISNPIPTKKLTPLKSPQPIFVPLQLHKTRKLINFKLKLFKHDQVLNYKKTPHPSLKISTIIIRGLAIAIALYLGTLAFSTTIVSLSLKNVFNKLQVGEIPPSSRFNNLVLTYLRANWFAVTSFPSLNSNQFVIDTNQLLDAYNQSIFTFKIAESLNKSIGDLTSYLYGSDNIDIAQTISLARLQAEELYQNLSLLDGSLPHDPPSIILSTHRDQYVVIKTKLSSLKHDLATKRALLAGMPELIGLGGRRKYALLFQNNMELRSTGGFIGSFAIITLENGKLYDMPVFDVYEVDGQLKGHVEPPKPIKDILGESNWYLRDSNFDPDFPTTASRVQWFIKKSMNIDLDGVIALNINSLSNILKATGPIDVRDYSENVTETNLVERSQFHAEGNFFPGSTQKKEFFSSVASAIFLRLSSMSIDERNSFTKALGNSIEDKNTLISLTSPSLERIFKTLGWNGNLTDLPCPTDSACYKDYVMVVDNNFGINKVNYFIKRSLEEIITINNNLSVNHVIRLNYTNTSTSSSWPSGIYKNYQRLYLPIGTTISDIKINGKQLDSKDYTISLEHDKQVLAYLVSVPVGGKVLVEVSYNTQQLQRGGELTYSLYWQKQSGTSSADLLTIYLNYPPYLLPTIVSPQSEISSNQLKFNLTNDTDHRITVKFSK</sequence>
<accession>A0A2H0VKR7</accession>
<evidence type="ECO:0000256" key="1">
    <source>
        <dbReference type="SAM" id="Phobius"/>
    </source>
</evidence>
<name>A0A2H0VKR7_9BACT</name>
<dbReference type="InterPro" id="IPR036291">
    <property type="entry name" value="NAD(P)-bd_dom_sf"/>
</dbReference>
<evidence type="ECO:0008006" key="4">
    <source>
        <dbReference type="Google" id="ProtNLM"/>
    </source>
</evidence>
<proteinExistence type="predicted"/>
<gene>
    <name evidence="2" type="ORF">COT87_02090</name>
</gene>
<dbReference type="AlphaFoldDB" id="A0A2H0VKR7"/>
<keyword evidence="1" id="KW-0472">Membrane</keyword>